<protein>
    <recommendedName>
        <fullName evidence="8">Transport permease protein</fullName>
    </recommendedName>
</protein>
<feature type="transmembrane region" description="Helical" evidence="8">
    <location>
        <begin position="312"/>
        <end position="333"/>
    </location>
</feature>
<feature type="transmembrane region" description="Helical" evidence="8">
    <location>
        <begin position="204"/>
        <end position="227"/>
    </location>
</feature>
<keyword evidence="4 8" id="KW-1003">Cell membrane</keyword>
<dbReference type="InterPro" id="IPR013525">
    <property type="entry name" value="ABC2_TM"/>
</dbReference>
<dbReference type="PROSITE" id="PS51012">
    <property type="entry name" value="ABC_TM2"/>
    <property type="match status" value="1"/>
</dbReference>
<comment type="similarity">
    <text evidence="2 8">Belongs to the ABC-2 integral membrane protein family.</text>
</comment>
<gene>
    <name evidence="10" type="ORF">HNP55_001882</name>
</gene>
<dbReference type="PANTHER" id="PTHR30294:SF29">
    <property type="entry name" value="MULTIDRUG ABC TRANSPORTER PERMEASE YBHS-RELATED"/>
    <property type="match status" value="1"/>
</dbReference>
<dbReference type="InterPro" id="IPR051449">
    <property type="entry name" value="ABC-2_transporter_component"/>
</dbReference>
<dbReference type="InterPro" id="IPR047817">
    <property type="entry name" value="ABC2_TM_bact-type"/>
</dbReference>
<feature type="transmembrane region" description="Helical" evidence="8">
    <location>
        <begin position="283"/>
        <end position="305"/>
    </location>
</feature>
<evidence type="ECO:0000313" key="10">
    <source>
        <dbReference type="EMBL" id="MBB4843363.1"/>
    </source>
</evidence>
<evidence type="ECO:0000256" key="2">
    <source>
        <dbReference type="ARBA" id="ARBA00007783"/>
    </source>
</evidence>
<name>A0A840L9D1_9BURK</name>
<evidence type="ECO:0000313" key="11">
    <source>
        <dbReference type="Proteomes" id="UP000562027"/>
    </source>
</evidence>
<evidence type="ECO:0000256" key="1">
    <source>
        <dbReference type="ARBA" id="ARBA00004651"/>
    </source>
</evidence>
<evidence type="ECO:0000256" key="4">
    <source>
        <dbReference type="ARBA" id="ARBA00022475"/>
    </source>
</evidence>
<evidence type="ECO:0000256" key="5">
    <source>
        <dbReference type="ARBA" id="ARBA00022692"/>
    </source>
</evidence>
<dbReference type="RefSeq" id="WP_184298546.1">
    <property type="nucleotide sequence ID" value="NZ_JACHLP010000003.1"/>
</dbReference>
<evidence type="ECO:0000256" key="3">
    <source>
        <dbReference type="ARBA" id="ARBA00022448"/>
    </source>
</evidence>
<keyword evidence="6 8" id="KW-1133">Transmembrane helix</keyword>
<dbReference type="AlphaFoldDB" id="A0A840L9D1"/>
<feature type="transmembrane region" description="Helical" evidence="8">
    <location>
        <begin position="369"/>
        <end position="391"/>
    </location>
</feature>
<evidence type="ECO:0000256" key="7">
    <source>
        <dbReference type="ARBA" id="ARBA00023136"/>
    </source>
</evidence>
<keyword evidence="5 8" id="KW-0812">Transmembrane</keyword>
<keyword evidence="11" id="KW-1185">Reference proteome</keyword>
<dbReference type="GO" id="GO:0005886">
    <property type="term" value="C:plasma membrane"/>
    <property type="evidence" value="ECO:0007669"/>
    <property type="project" value="UniProtKB-SubCell"/>
</dbReference>
<evidence type="ECO:0000256" key="8">
    <source>
        <dbReference type="RuleBase" id="RU361157"/>
    </source>
</evidence>
<dbReference type="EMBL" id="JACHLP010000003">
    <property type="protein sequence ID" value="MBB4843363.1"/>
    <property type="molecule type" value="Genomic_DNA"/>
</dbReference>
<feature type="domain" description="ABC transmembrane type-2" evidence="9">
    <location>
        <begin position="167"/>
        <end position="394"/>
    </location>
</feature>
<keyword evidence="3 8" id="KW-0813">Transport</keyword>
<evidence type="ECO:0000256" key="6">
    <source>
        <dbReference type="ARBA" id="ARBA00022989"/>
    </source>
</evidence>
<comment type="subcellular location">
    <subcellularLocation>
        <location evidence="8">Cell inner membrane</location>
        <topology evidence="8">Multi-pass membrane protein</topology>
    </subcellularLocation>
    <subcellularLocation>
        <location evidence="1">Cell membrane</location>
        <topology evidence="1">Multi-pass membrane protein</topology>
    </subcellularLocation>
</comment>
<comment type="caution">
    <text evidence="10">The sequence shown here is derived from an EMBL/GenBank/DDBJ whole genome shotgun (WGS) entry which is preliminary data.</text>
</comment>
<dbReference type="Proteomes" id="UP000562027">
    <property type="component" value="Unassembled WGS sequence"/>
</dbReference>
<organism evidence="10 11">
    <name type="scientific">Roseateles oligotrophus</name>
    <dbReference type="NCBI Taxonomy" id="1769250"/>
    <lineage>
        <taxon>Bacteria</taxon>
        <taxon>Pseudomonadati</taxon>
        <taxon>Pseudomonadota</taxon>
        <taxon>Betaproteobacteria</taxon>
        <taxon>Burkholderiales</taxon>
        <taxon>Sphaerotilaceae</taxon>
        <taxon>Roseateles</taxon>
    </lineage>
</organism>
<feature type="transmembrane region" description="Helical" evidence="8">
    <location>
        <begin position="33"/>
        <end position="55"/>
    </location>
</feature>
<dbReference type="Pfam" id="PF01061">
    <property type="entry name" value="ABC2_membrane"/>
    <property type="match status" value="1"/>
</dbReference>
<feature type="transmembrane region" description="Helical" evidence="8">
    <location>
        <begin position="256"/>
        <end position="277"/>
    </location>
</feature>
<keyword evidence="7 8" id="KW-0472">Membrane</keyword>
<proteinExistence type="inferred from homology"/>
<dbReference type="PANTHER" id="PTHR30294">
    <property type="entry name" value="MEMBRANE COMPONENT OF ABC TRANSPORTER YHHJ-RELATED"/>
    <property type="match status" value="1"/>
</dbReference>
<sequence length="395" mass="42716">MMGSSCTVEMRRHWRRFAAVARKEWQQLRRDRLTLGLLLGVPLAQILLFGFAITLSPRHLPAAWVALPQPAVPGDAALDQQINQALLGRLRQGDVLQIADAPMDATLARAKLQRGELRLLLAWPARPSPYLLQGQALPLRLEADLSDPHAQALVAQLGDGLAHRLAQRLAQAQAEPLPLRLGGPLDLALELQGRYPLPGTAGAYLVPALSGVILTLTLTLMAALCVVREQERGTWDALRSTPLAAGHIVAGKLAPYAGLGLLLYALLQGLGAALFGTPWASPWLWGLALLFMLGQLGLGLALSLLARSQLQALQLGVFFYLPSILLSGFLFPFESMPAWARALGEALPLTHFLRALRAELFRGADAAQLLSLGLPILPFTALVLGLAWLGYRRRV</sequence>
<accession>A0A840L9D1</accession>
<reference evidence="10 11" key="1">
    <citation type="submission" date="2020-08" db="EMBL/GenBank/DDBJ databases">
        <title>Functional genomics of gut bacteria from endangered species of beetles.</title>
        <authorList>
            <person name="Carlos-Shanley C."/>
        </authorList>
    </citation>
    <scope>NUCLEOTIDE SEQUENCE [LARGE SCALE GENOMIC DNA]</scope>
    <source>
        <strain evidence="10 11">S00239</strain>
    </source>
</reference>
<dbReference type="GO" id="GO:0140359">
    <property type="term" value="F:ABC-type transporter activity"/>
    <property type="evidence" value="ECO:0007669"/>
    <property type="project" value="InterPro"/>
</dbReference>
<evidence type="ECO:0000259" key="9">
    <source>
        <dbReference type="PROSITE" id="PS51012"/>
    </source>
</evidence>